<organism evidence="2 3">
    <name type="scientific">Caminicella sporogenes DSM 14501</name>
    <dbReference type="NCBI Taxonomy" id="1121266"/>
    <lineage>
        <taxon>Bacteria</taxon>
        <taxon>Bacillati</taxon>
        <taxon>Bacillota</taxon>
        <taxon>Clostridia</taxon>
        <taxon>Peptostreptococcales</taxon>
        <taxon>Caminicellaceae</taxon>
        <taxon>Caminicella</taxon>
    </lineage>
</organism>
<protein>
    <submittedName>
        <fullName evidence="2">Copper amine oxidase N-terminal domain-containing protein</fullName>
    </submittedName>
</protein>
<keyword evidence="3" id="KW-1185">Reference proteome</keyword>
<dbReference type="SUPFAM" id="SSF55383">
    <property type="entry name" value="Copper amine oxidase, domain N"/>
    <property type="match status" value="1"/>
</dbReference>
<proteinExistence type="predicted"/>
<dbReference type="STRING" id="1121266.SAMN02745883_01552"/>
<evidence type="ECO:0000313" key="3">
    <source>
        <dbReference type="Proteomes" id="UP000184082"/>
    </source>
</evidence>
<feature type="domain" description="Copper amine oxidase-like N-terminal" evidence="1">
    <location>
        <begin position="31"/>
        <end position="88"/>
    </location>
</feature>
<dbReference type="EMBL" id="FRAJ01000011">
    <property type="protein sequence ID" value="SHK21101.1"/>
    <property type="molecule type" value="Genomic_DNA"/>
</dbReference>
<dbReference type="Gene3D" id="3.30.457.10">
    <property type="entry name" value="Copper amine oxidase-like, N-terminal domain"/>
    <property type="match status" value="1"/>
</dbReference>
<dbReference type="InterPro" id="IPR012854">
    <property type="entry name" value="Cu_amine_oxidase-like_N"/>
</dbReference>
<name>A0A1M6QLI4_9FIRM</name>
<evidence type="ECO:0000313" key="2">
    <source>
        <dbReference type="EMBL" id="SHK21101.1"/>
    </source>
</evidence>
<dbReference type="AlphaFoldDB" id="A0A1M6QLI4"/>
<dbReference type="InterPro" id="IPR036582">
    <property type="entry name" value="Mao_N_sf"/>
</dbReference>
<dbReference type="Proteomes" id="UP000184082">
    <property type="component" value="Unassembled WGS sequence"/>
</dbReference>
<dbReference type="Pfam" id="PF07833">
    <property type="entry name" value="Cu_amine_oxidN1"/>
    <property type="match status" value="1"/>
</dbReference>
<evidence type="ECO:0000259" key="1">
    <source>
        <dbReference type="Pfam" id="PF07833"/>
    </source>
</evidence>
<gene>
    <name evidence="2" type="ORF">SAMN02745883_01552</name>
</gene>
<accession>A0A1M6QLI4</accession>
<dbReference type="RefSeq" id="WP_072967245.1">
    <property type="nucleotide sequence ID" value="NZ_FRAJ01000011.1"/>
</dbReference>
<sequence length="184" mass="21468">MKVKFKIMIIYLLISIFIISSISSFAVDKCDEIQVFFKNITFKLNNKNIKLSEKPFIYKNRIFVPLRFISEKLGFKVYWNNKKNIISISTIEDFPEADYINGEKFIYGEILKIDRKNKKLNIYQHIDDNSASTESNLKISNDIKIIFQRNDKKMNLDFKDLKIGDNVGIILNKEGLIRGIIVGS</sequence>
<reference evidence="2 3" key="1">
    <citation type="submission" date="2016-11" db="EMBL/GenBank/DDBJ databases">
        <authorList>
            <person name="Jaros S."/>
            <person name="Januszkiewicz K."/>
            <person name="Wedrychowicz H."/>
        </authorList>
    </citation>
    <scope>NUCLEOTIDE SEQUENCE [LARGE SCALE GENOMIC DNA]</scope>
    <source>
        <strain evidence="2 3">DSM 14501</strain>
    </source>
</reference>